<dbReference type="GO" id="GO:0005905">
    <property type="term" value="C:clathrin-coated pit"/>
    <property type="evidence" value="ECO:0007669"/>
    <property type="project" value="UniProtKB-SubCell"/>
</dbReference>
<evidence type="ECO:0000313" key="11">
    <source>
        <dbReference type="EMBL" id="GMH03571.1"/>
    </source>
</evidence>
<keyword evidence="8" id="KW-0968">Cytoplasmic vesicle</keyword>
<accession>A0AAD3XGK5</accession>
<sequence>MKIWRRAAGVFKDKNSLFVAAASRRSKYCNPVLEAAVIKATSHDERAVDYKNIQRVFSWVRTSPVHFIPFMRALSRRMQRTRNSIVAIKGLILLHGVLCAKIPAAQKIGHLPFDLSNFCDDFFNPPRRWGFNAFVRAYFAFLDQKSILLSKEFQEPQEKITKSKSDNYGHKIESEKEAIMPRLMKLQELQAMFDMLLDVQPRGGANEIVVLEAMDCIIVEVFDIYSKICDGIANVLRRISCISDKVEAAVALELLQTATRQGDELGDYFDLCREIGLLNASECPKVEPIPVEDMRELETIINGISAGKSNHSCDLVEEDTANVEPSEQRGVDEGTEAHRTSPTVKTTIKWEVFDEEDTKVGDIIELYDEIRKVANH</sequence>
<dbReference type="InterPro" id="IPR013809">
    <property type="entry name" value="ENTH"/>
</dbReference>
<dbReference type="GO" id="GO:0005546">
    <property type="term" value="F:phosphatidylinositol-4,5-bisphosphate binding"/>
    <property type="evidence" value="ECO:0007669"/>
    <property type="project" value="TreeGrafter"/>
</dbReference>
<evidence type="ECO:0000256" key="2">
    <source>
        <dbReference type="ARBA" id="ARBA00004555"/>
    </source>
</evidence>
<dbReference type="PANTHER" id="PTHR22951">
    <property type="entry name" value="CLATHRIN ASSEMBLY PROTEIN"/>
    <property type="match status" value="1"/>
</dbReference>
<evidence type="ECO:0000256" key="1">
    <source>
        <dbReference type="ARBA" id="ARBA00004132"/>
    </source>
</evidence>
<dbReference type="Pfam" id="PF07651">
    <property type="entry name" value="ANTH"/>
    <property type="match status" value="1"/>
</dbReference>
<dbReference type="SUPFAM" id="SSF89009">
    <property type="entry name" value="GAT-like domain"/>
    <property type="match status" value="1"/>
</dbReference>
<comment type="subcellular location">
    <subcellularLocation>
        <location evidence="1">Cytoplasmic vesicle</location>
        <location evidence="1">Clathrin-coated vesicle</location>
    </subcellularLocation>
    <subcellularLocation>
        <location evidence="2">Golgi apparatus</location>
    </subcellularLocation>
    <subcellularLocation>
        <location evidence="3">Membrane</location>
        <location evidence="3">Clathrin-coated pit</location>
    </subcellularLocation>
</comment>
<protein>
    <recommendedName>
        <fullName evidence="10">ENTH domain-containing protein</fullName>
    </recommendedName>
</protein>
<dbReference type="SMART" id="SM00273">
    <property type="entry name" value="ENTH"/>
    <property type="match status" value="1"/>
</dbReference>
<organism evidence="11 12">
    <name type="scientific">Nepenthes gracilis</name>
    <name type="common">Slender pitcher plant</name>
    <dbReference type="NCBI Taxonomy" id="150966"/>
    <lineage>
        <taxon>Eukaryota</taxon>
        <taxon>Viridiplantae</taxon>
        <taxon>Streptophyta</taxon>
        <taxon>Embryophyta</taxon>
        <taxon>Tracheophyta</taxon>
        <taxon>Spermatophyta</taxon>
        <taxon>Magnoliopsida</taxon>
        <taxon>eudicotyledons</taxon>
        <taxon>Gunneridae</taxon>
        <taxon>Pentapetalae</taxon>
        <taxon>Caryophyllales</taxon>
        <taxon>Nepenthaceae</taxon>
        <taxon>Nepenthes</taxon>
    </lineage>
</organism>
<evidence type="ECO:0000256" key="9">
    <source>
        <dbReference type="SAM" id="MobiDB-lite"/>
    </source>
</evidence>
<dbReference type="GO" id="GO:0005794">
    <property type="term" value="C:Golgi apparatus"/>
    <property type="evidence" value="ECO:0007669"/>
    <property type="project" value="UniProtKB-SubCell"/>
</dbReference>
<dbReference type="CDD" id="cd16987">
    <property type="entry name" value="ANTH_N_AP180_plant"/>
    <property type="match status" value="1"/>
</dbReference>
<proteinExistence type="predicted"/>
<evidence type="ECO:0000313" key="12">
    <source>
        <dbReference type="Proteomes" id="UP001279734"/>
    </source>
</evidence>
<dbReference type="Gene3D" id="1.25.40.90">
    <property type="match status" value="1"/>
</dbReference>
<dbReference type="GO" id="GO:0006900">
    <property type="term" value="P:vesicle budding from membrane"/>
    <property type="evidence" value="ECO:0007669"/>
    <property type="project" value="TreeGrafter"/>
</dbReference>
<dbReference type="GO" id="GO:0030136">
    <property type="term" value="C:clathrin-coated vesicle"/>
    <property type="evidence" value="ECO:0007669"/>
    <property type="project" value="UniProtKB-SubCell"/>
</dbReference>
<dbReference type="InterPro" id="IPR048050">
    <property type="entry name" value="ANTH_N_plant"/>
</dbReference>
<reference evidence="11" key="1">
    <citation type="submission" date="2023-05" db="EMBL/GenBank/DDBJ databases">
        <title>Nepenthes gracilis genome sequencing.</title>
        <authorList>
            <person name="Fukushima K."/>
        </authorList>
    </citation>
    <scope>NUCLEOTIDE SEQUENCE</scope>
    <source>
        <strain evidence="11">SING2019-196</strain>
    </source>
</reference>
<gene>
    <name evidence="11" type="ORF">Nepgr_005410</name>
</gene>
<evidence type="ECO:0000256" key="7">
    <source>
        <dbReference type="ARBA" id="ARBA00023176"/>
    </source>
</evidence>
<keyword evidence="6" id="KW-0472">Membrane</keyword>
<dbReference type="InterPro" id="IPR011417">
    <property type="entry name" value="ANTH_dom"/>
</dbReference>
<dbReference type="GO" id="GO:0000149">
    <property type="term" value="F:SNARE binding"/>
    <property type="evidence" value="ECO:0007669"/>
    <property type="project" value="TreeGrafter"/>
</dbReference>
<dbReference type="PANTHER" id="PTHR22951:SF19">
    <property type="entry name" value="OS08G0467300 PROTEIN"/>
    <property type="match status" value="1"/>
</dbReference>
<dbReference type="GO" id="GO:0072583">
    <property type="term" value="P:clathrin-dependent endocytosis"/>
    <property type="evidence" value="ECO:0007669"/>
    <property type="project" value="InterPro"/>
</dbReference>
<evidence type="ECO:0000256" key="3">
    <source>
        <dbReference type="ARBA" id="ARBA00004600"/>
    </source>
</evidence>
<dbReference type="InterPro" id="IPR014712">
    <property type="entry name" value="ANTH_dom_sf"/>
</dbReference>
<feature type="region of interest" description="Disordered" evidence="9">
    <location>
        <begin position="320"/>
        <end position="342"/>
    </location>
</feature>
<feature type="compositionally biased region" description="Basic and acidic residues" evidence="9">
    <location>
        <begin position="326"/>
        <end position="339"/>
    </location>
</feature>
<dbReference type="Proteomes" id="UP001279734">
    <property type="component" value="Unassembled WGS sequence"/>
</dbReference>
<dbReference type="InterPro" id="IPR045192">
    <property type="entry name" value="AP180-like"/>
</dbReference>
<evidence type="ECO:0000256" key="6">
    <source>
        <dbReference type="ARBA" id="ARBA00023136"/>
    </source>
</evidence>
<dbReference type="GO" id="GO:0005545">
    <property type="term" value="F:1-phosphatidylinositol binding"/>
    <property type="evidence" value="ECO:0007669"/>
    <property type="project" value="InterPro"/>
</dbReference>
<evidence type="ECO:0000256" key="5">
    <source>
        <dbReference type="ARBA" id="ARBA00023034"/>
    </source>
</evidence>
<dbReference type="GO" id="GO:0048268">
    <property type="term" value="P:clathrin coat assembly"/>
    <property type="evidence" value="ECO:0007669"/>
    <property type="project" value="InterPro"/>
</dbReference>
<dbReference type="InterPro" id="IPR008942">
    <property type="entry name" value="ENTH_VHS"/>
</dbReference>
<dbReference type="SUPFAM" id="SSF48464">
    <property type="entry name" value="ENTH/VHS domain"/>
    <property type="match status" value="1"/>
</dbReference>
<dbReference type="EMBL" id="BSYO01000004">
    <property type="protein sequence ID" value="GMH03571.1"/>
    <property type="molecule type" value="Genomic_DNA"/>
</dbReference>
<dbReference type="AlphaFoldDB" id="A0AAD3XGK5"/>
<evidence type="ECO:0000259" key="10">
    <source>
        <dbReference type="PROSITE" id="PS50942"/>
    </source>
</evidence>
<dbReference type="PROSITE" id="PS50942">
    <property type="entry name" value="ENTH"/>
    <property type="match status" value="1"/>
</dbReference>
<dbReference type="Gene3D" id="1.20.58.150">
    <property type="entry name" value="ANTH domain"/>
    <property type="match status" value="1"/>
</dbReference>
<feature type="domain" description="ENTH" evidence="10">
    <location>
        <begin position="25"/>
        <end position="156"/>
    </location>
</feature>
<keyword evidence="4" id="KW-0254">Endocytosis</keyword>
<evidence type="ECO:0000256" key="4">
    <source>
        <dbReference type="ARBA" id="ARBA00022583"/>
    </source>
</evidence>
<comment type="caution">
    <text evidence="11">The sequence shown here is derived from an EMBL/GenBank/DDBJ whole genome shotgun (WGS) entry which is preliminary data.</text>
</comment>
<dbReference type="GO" id="GO:0032050">
    <property type="term" value="F:clathrin heavy chain binding"/>
    <property type="evidence" value="ECO:0007669"/>
    <property type="project" value="TreeGrafter"/>
</dbReference>
<dbReference type="FunFam" id="1.25.40.90:FF:000027">
    <property type="entry name" value="Putative clathrin assembly protein"/>
    <property type="match status" value="1"/>
</dbReference>
<keyword evidence="7" id="KW-0168">Coated pit</keyword>
<name>A0AAD3XGK5_NEPGR</name>
<keyword evidence="12" id="KW-1185">Reference proteome</keyword>
<keyword evidence="5" id="KW-0333">Golgi apparatus</keyword>
<evidence type="ECO:0000256" key="8">
    <source>
        <dbReference type="ARBA" id="ARBA00023329"/>
    </source>
</evidence>